<evidence type="ECO:0000259" key="20">
    <source>
        <dbReference type="PROSITE" id="PS51473"/>
    </source>
</evidence>
<evidence type="ECO:0000256" key="12">
    <source>
        <dbReference type="ARBA" id="ARBA00023170"/>
    </source>
</evidence>
<evidence type="ECO:0000256" key="13">
    <source>
        <dbReference type="ARBA" id="ARBA00023180"/>
    </source>
</evidence>
<comment type="catalytic activity">
    <reaction evidence="15">
        <text>L-threonyl-[protein] + ATP = O-phospho-L-threonyl-[protein] + ADP + H(+)</text>
        <dbReference type="Rhea" id="RHEA:46608"/>
        <dbReference type="Rhea" id="RHEA-COMP:11060"/>
        <dbReference type="Rhea" id="RHEA-COMP:11605"/>
        <dbReference type="ChEBI" id="CHEBI:15378"/>
        <dbReference type="ChEBI" id="CHEBI:30013"/>
        <dbReference type="ChEBI" id="CHEBI:30616"/>
        <dbReference type="ChEBI" id="CHEBI:61977"/>
        <dbReference type="ChEBI" id="CHEBI:456216"/>
    </reaction>
</comment>
<sequence>MFSFYNRDTSAEDLHSFNRVCYGISTTSNSSTYNNFKTNVYSLISMLASKSSSSPSIFYNTSSAAEIYPRAYGSYLCRGDLKEQVCQKCVSDVTGFLSRADITNSDCYGTGVYYNDPQCIVHYANRSTFDVYEKGRSLDSDSIGEKVTDYNNYNEKLSSTIQGLIREAELGNWTQPNFETRVVDVKGSNDEKIYVLVQCTPDITASNCSNCLGELYSRLPHCCNGTQGGYVAYESSGSDDVYQIGIGGPDSELKNPNFLNNVDSLLSNLISESSLGFFNTSTGDDDSDRAYGFYLCRGDISANKCNNCLKDVRQYLLNRRPFESYSNIIAYNTDLQCVVHYANDSRPFVYRENNTFTGAGFGDDLAQNQQYNTTLMSTLQELAREASYGNWTKANFATKVVDVTGSQEKIYVLVQCDAEVTYVNITGCAPAKGNYTDGSFYQQNLNRLFTDLSSHTSSQKFYDSTVGSIPNKVYGLYQCREDVSFNICSECIQAATQKIVEVCPLMVEATVWYYECMLRYANRSIFSSYETYPAAYLWSFKFNVSNYGAFAPVLAREFNSLIRQAVIGTSSGRFATGDAKWATFERVYCLVQCTPDIDDFGCNSCLTSALSDMAGCCNASARVFIFKPSCHLRYDTTEKFYFDINHELPAPPPSNVTTGETSNEPPEATTGLKRPIIVAIAVGASVGFLLLLVGLWLCMRPSMRRKESTPTLTQAPPPQQLDNVRGEEGDSLGDTEFVQYDFATLKDATSNFSSDNKLGEGGFGAVYMGTLNSGQVLAIKRLSGNSGQGAKEFMTEARLVAKLQHRNLVKLLGFCSQGDEKLLVYEFLPNSSVDRFLFDPRKRGTLDWETRYKIIMGVARGLQYLHEDSRLTIIHRDLKPNNILLDKDMNPKIGDFGMAKLFGREQKFGNTSQIVGTHGYMAPEYMLTGEYSDKSDVYSFGIIILELISGLKNRLHYQSSHMEDIPVLAWRLWNAGRSLELLDSTLLHDNYTRNEVLKCIQIGLLCVQGSAVRRPTMAAVVLMLNGSVTLPLPSTPIISPHQFNDGQQTDSTAADQSMSKSVTWDAEVERDLYPR</sequence>
<evidence type="ECO:0000256" key="5">
    <source>
        <dbReference type="ARBA" id="ARBA00022729"/>
    </source>
</evidence>
<evidence type="ECO:0000256" key="6">
    <source>
        <dbReference type="ARBA" id="ARBA00022737"/>
    </source>
</evidence>
<evidence type="ECO:0000256" key="3">
    <source>
        <dbReference type="ARBA" id="ARBA00022679"/>
    </source>
</evidence>
<keyword evidence="6" id="KW-0677">Repeat</keyword>
<evidence type="ECO:0000256" key="7">
    <source>
        <dbReference type="ARBA" id="ARBA00022741"/>
    </source>
</evidence>
<dbReference type="CDD" id="cd14066">
    <property type="entry name" value="STKc_IRAK"/>
    <property type="match status" value="1"/>
</dbReference>
<dbReference type="AlphaFoldDB" id="A0A803M254"/>
<dbReference type="FunFam" id="3.30.200.20:FF:000142">
    <property type="entry name" value="Cysteine-rich receptor-like protein kinase 10"/>
    <property type="match status" value="1"/>
</dbReference>
<dbReference type="GO" id="GO:0016020">
    <property type="term" value="C:membrane"/>
    <property type="evidence" value="ECO:0007669"/>
    <property type="project" value="UniProtKB-SubCell"/>
</dbReference>
<feature type="domain" description="Gnk2-homologous" evidence="20">
    <location>
        <begin position="423"/>
        <end position="525"/>
    </location>
</feature>
<keyword evidence="10 18" id="KW-1133">Transmembrane helix</keyword>
<dbReference type="InterPro" id="IPR011009">
    <property type="entry name" value="Kinase-like_dom_sf"/>
</dbReference>
<dbReference type="PROSITE" id="PS00107">
    <property type="entry name" value="PROTEIN_KINASE_ATP"/>
    <property type="match status" value="1"/>
</dbReference>
<dbReference type="GO" id="GO:0006950">
    <property type="term" value="P:response to stress"/>
    <property type="evidence" value="ECO:0007669"/>
    <property type="project" value="UniProtKB-ARBA"/>
</dbReference>
<dbReference type="GO" id="GO:0005524">
    <property type="term" value="F:ATP binding"/>
    <property type="evidence" value="ECO:0007669"/>
    <property type="project" value="UniProtKB-UniRule"/>
</dbReference>
<evidence type="ECO:0000256" key="15">
    <source>
        <dbReference type="ARBA" id="ARBA00047951"/>
    </source>
</evidence>
<dbReference type="InterPro" id="IPR052059">
    <property type="entry name" value="CR_Ser/Thr_kinase"/>
</dbReference>
<evidence type="ECO:0000256" key="10">
    <source>
        <dbReference type="ARBA" id="ARBA00022989"/>
    </source>
</evidence>
<comment type="subcellular location">
    <subcellularLocation>
        <location evidence="1">Membrane</location>
        <topology evidence="1">Single-pass membrane protein</topology>
    </subcellularLocation>
</comment>
<evidence type="ECO:0000259" key="19">
    <source>
        <dbReference type="PROSITE" id="PS50011"/>
    </source>
</evidence>
<reference evidence="21" key="2">
    <citation type="submission" date="2021-03" db="UniProtKB">
        <authorList>
            <consortium name="EnsemblPlants"/>
        </authorList>
    </citation>
    <scope>IDENTIFICATION</scope>
</reference>
<feature type="binding site" evidence="16">
    <location>
        <position position="780"/>
    </location>
    <ligand>
        <name>ATP</name>
        <dbReference type="ChEBI" id="CHEBI:30616"/>
    </ligand>
</feature>
<keyword evidence="11 18" id="KW-0472">Membrane</keyword>
<dbReference type="PROSITE" id="PS51473">
    <property type="entry name" value="GNK2"/>
    <property type="match status" value="4"/>
</dbReference>
<keyword evidence="4 18" id="KW-0812">Transmembrane</keyword>
<dbReference type="Proteomes" id="UP000596660">
    <property type="component" value="Unplaced"/>
</dbReference>
<dbReference type="InterPro" id="IPR000719">
    <property type="entry name" value="Prot_kinase_dom"/>
</dbReference>
<dbReference type="FunFam" id="3.30.430.20:FF:000009">
    <property type="entry name" value="Cysteine-rich receptor-like protein kinase 28"/>
    <property type="match status" value="1"/>
</dbReference>
<dbReference type="EnsemblPlants" id="AUR62022036-RA">
    <property type="protein sequence ID" value="AUR62022036-RA:cds"/>
    <property type="gene ID" value="AUR62022036"/>
</dbReference>
<accession>A0A803M254</accession>
<dbReference type="Gramene" id="AUR62022036-RA">
    <property type="protein sequence ID" value="AUR62022036-RA:cds"/>
    <property type="gene ID" value="AUR62022036"/>
</dbReference>
<dbReference type="FunFam" id="1.10.510.10:FF:000129">
    <property type="entry name" value="cysteine-rich receptor-like protein kinase 10"/>
    <property type="match status" value="1"/>
</dbReference>
<feature type="domain" description="Protein kinase" evidence="19">
    <location>
        <begin position="752"/>
        <end position="1005"/>
    </location>
</feature>
<evidence type="ECO:0000256" key="18">
    <source>
        <dbReference type="SAM" id="Phobius"/>
    </source>
</evidence>
<dbReference type="GO" id="GO:0004674">
    <property type="term" value="F:protein serine/threonine kinase activity"/>
    <property type="evidence" value="ECO:0007669"/>
    <property type="project" value="UniProtKB-KW"/>
</dbReference>
<feature type="transmembrane region" description="Helical" evidence="18">
    <location>
        <begin position="676"/>
        <end position="698"/>
    </location>
</feature>
<keyword evidence="5" id="KW-0732">Signal</keyword>
<evidence type="ECO:0000256" key="16">
    <source>
        <dbReference type="PROSITE-ProRule" id="PRU10141"/>
    </source>
</evidence>
<reference evidence="21" key="1">
    <citation type="journal article" date="2017" name="Nature">
        <title>The genome of Chenopodium quinoa.</title>
        <authorList>
            <person name="Jarvis D.E."/>
            <person name="Ho Y.S."/>
            <person name="Lightfoot D.J."/>
            <person name="Schmoeckel S.M."/>
            <person name="Li B."/>
            <person name="Borm T.J.A."/>
            <person name="Ohyanagi H."/>
            <person name="Mineta K."/>
            <person name="Michell C.T."/>
            <person name="Saber N."/>
            <person name="Kharbatia N.M."/>
            <person name="Rupper R.R."/>
            <person name="Sharp A.R."/>
            <person name="Dally N."/>
            <person name="Boughton B.A."/>
            <person name="Woo Y.H."/>
            <person name="Gao G."/>
            <person name="Schijlen E.G.W.M."/>
            <person name="Guo X."/>
            <person name="Momin A.A."/>
            <person name="Negrao S."/>
            <person name="Al-Babili S."/>
            <person name="Gehring C."/>
            <person name="Roessner U."/>
            <person name="Jung C."/>
            <person name="Murphy K."/>
            <person name="Arold S.T."/>
            <person name="Gojobori T."/>
            <person name="van der Linden C.G."/>
            <person name="van Loo E.N."/>
            <person name="Jellen E.N."/>
            <person name="Maughan P.J."/>
            <person name="Tester M."/>
        </authorList>
    </citation>
    <scope>NUCLEOTIDE SEQUENCE [LARGE SCALE GENOMIC DNA]</scope>
    <source>
        <strain evidence="21">cv. PI 614886</strain>
    </source>
</reference>
<evidence type="ECO:0000256" key="8">
    <source>
        <dbReference type="ARBA" id="ARBA00022777"/>
    </source>
</evidence>
<dbReference type="Pfam" id="PF00069">
    <property type="entry name" value="Pkinase"/>
    <property type="match status" value="1"/>
</dbReference>
<keyword evidence="3" id="KW-0808">Transferase</keyword>
<organism evidence="21 22">
    <name type="scientific">Chenopodium quinoa</name>
    <name type="common">Quinoa</name>
    <dbReference type="NCBI Taxonomy" id="63459"/>
    <lineage>
        <taxon>Eukaryota</taxon>
        <taxon>Viridiplantae</taxon>
        <taxon>Streptophyta</taxon>
        <taxon>Embryophyta</taxon>
        <taxon>Tracheophyta</taxon>
        <taxon>Spermatophyta</taxon>
        <taxon>Magnoliopsida</taxon>
        <taxon>eudicotyledons</taxon>
        <taxon>Gunneridae</taxon>
        <taxon>Pentapetalae</taxon>
        <taxon>Caryophyllales</taxon>
        <taxon>Chenopodiaceae</taxon>
        <taxon>Chenopodioideae</taxon>
        <taxon>Atripliceae</taxon>
        <taxon>Chenopodium</taxon>
    </lineage>
</organism>
<dbReference type="PROSITE" id="PS00108">
    <property type="entry name" value="PROTEIN_KINASE_ST"/>
    <property type="match status" value="1"/>
</dbReference>
<proteinExistence type="predicted"/>
<comment type="catalytic activity">
    <reaction evidence="14">
        <text>L-seryl-[protein] + ATP = O-phospho-L-seryl-[protein] + ADP + H(+)</text>
        <dbReference type="Rhea" id="RHEA:17989"/>
        <dbReference type="Rhea" id="RHEA-COMP:9863"/>
        <dbReference type="Rhea" id="RHEA-COMP:11604"/>
        <dbReference type="ChEBI" id="CHEBI:15378"/>
        <dbReference type="ChEBI" id="CHEBI:29999"/>
        <dbReference type="ChEBI" id="CHEBI:30616"/>
        <dbReference type="ChEBI" id="CHEBI:83421"/>
        <dbReference type="ChEBI" id="CHEBI:456216"/>
    </reaction>
</comment>
<protein>
    <submittedName>
        <fullName evidence="21">Uncharacterized protein</fullName>
    </submittedName>
</protein>
<evidence type="ECO:0000313" key="22">
    <source>
        <dbReference type="Proteomes" id="UP000596660"/>
    </source>
</evidence>
<dbReference type="InterPro" id="IPR038408">
    <property type="entry name" value="GNK2_sf"/>
</dbReference>
<evidence type="ECO:0000256" key="2">
    <source>
        <dbReference type="ARBA" id="ARBA00022527"/>
    </source>
</evidence>
<dbReference type="SMART" id="SM00220">
    <property type="entry name" value="S_TKc"/>
    <property type="match status" value="1"/>
</dbReference>
<keyword evidence="22" id="KW-1185">Reference proteome</keyword>
<feature type="region of interest" description="Disordered" evidence="17">
    <location>
        <begin position="1039"/>
        <end position="1064"/>
    </location>
</feature>
<dbReference type="Pfam" id="PF01657">
    <property type="entry name" value="Stress-antifung"/>
    <property type="match status" value="5"/>
</dbReference>
<keyword evidence="2" id="KW-0723">Serine/threonine-protein kinase</keyword>
<dbReference type="CDD" id="cd23509">
    <property type="entry name" value="Gnk2-like"/>
    <property type="match status" value="5"/>
</dbReference>
<dbReference type="Gene3D" id="1.10.510.10">
    <property type="entry name" value="Transferase(Phosphotransferase) domain 1"/>
    <property type="match status" value="1"/>
</dbReference>
<keyword evidence="9 16" id="KW-0067">ATP-binding</keyword>
<feature type="domain" description="Gnk2-homologous" evidence="20">
    <location>
        <begin position="18"/>
        <end position="128"/>
    </location>
</feature>
<feature type="compositionally biased region" description="Polar residues" evidence="17">
    <location>
        <begin position="1041"/>
        <end position="1062"/>
    </location>
</feature>
<evidence type="ECO:0000256" key="14">
    <source>
        <dbReference type="ARBA" id="ARBA00047558"/>
    </source>
</evidence>
<keyword evidence="12" id="KW-0675">Receptor</keyword>
<keyword evidence="13" id="KW-0325">Glycoprotein</keyword>
<evidence type="ECO:0000256" key="11">
    <source>
        <dbReference type="ARBA" id="ARBA00023136"/>
    </source>
</evidence>
<keyword evidence="7 16" id="KW-0547">Nucleotide-binding</keyword>
<feature type="domain" description="Gnk2-homologous" evidence="20">
    <location>
        <begin position="135"/>
        <end position="247"/>
    </location>
</feature>
<dbReference type="InterPro" id="IPR008271">
    <property type="entry name" value="Ser/Thr_kinase_AS"/>
</dbReference>
<dbReference type="Gene3D" id="3.30.200.20">
    <property type="entry name" value="Phosphorylase Kinase, domain 1"/>
    <property type="match status" value="1"/>
</dbReference>
<feature type="domain" description="Gnk2-homologous" evidence="20">
    <location>
        <begin position="531"/>
        <end position="639"/>
    </location>
</feature>
<evidence type="ECO:0000256" key="17">
    <source>
        <dbReference type="SAM" id="MobiDB-lite"/>
    </source>
</evidence>
<keyword evidence="8" id="KW-0418">Kinase</keyword>
<name>A0A803M254_CHEQI</name>
<evidence type="ECO:0000256" key="4">
    <source>
        <dbReference type="ARBA" id="ARBA00022692"/>
    </source>
</evidence>
<dbReference type="PANTHER" id="PTHR47973">
    <property type="entry name" value="CYSTEINE-RICH RECEPTOR-LIKE PROTEIN KINASE 3"/>
    <property type="match status" value="1"/>
</dbReference>
<dbReference type="InterPro" id="IPR002902">
    <property type="entry name" value="GNK2"/>
</dbReference>
<dbReference type="SUPFAM" id="SSF56112">
    <property type="entry name" value="Protein kinase-like (PK-like)"/>
    <property type="match status" value="1"/>
</dbReference>
<feature type="region of interest" description="Disordered" evidence="17">
    <location>
        <begin position="706"/>
        <end position="728"/>
    </location>
</feature>
<dbReference type="PROSITE" id="PS50011">
    <property type="entry name" value="PROTEIN_KINASE_DOM"/>
    <property type="match status" value="1"/>
</dbReference>
<evidence type="ECO:0000256" key="9">
    <source>
        <dbReference type="ARBA" id="ARBA00022840"/>
    </source>
</evidence>
<dbReference type="InterPro" id="IPR017441">
    <property type="entry name" value="Protein_kinase_ATP_BS"/>
</dbReference>
<dbReference type="Gene3D" id="3.30.430.20">
    <property type="entry name" value="Gnk2 domain, C-X8-C-X2-C motif"/>
    <property type="match status" value="5"/>
</dbReference>
<evidence type="ECO:0000256" key="1">
    <source>
        <dbReference type="ARBA" id="ARBA00004167"/>
    </source>
</evidence>
<evidence type="ECO:0000313" key="21">
    <source>
        <dbReference type="EnsemblPlants" id="AUR62022036-RA:cds"/>
    </source>
</evidence>